<sequence>MMDMSKLRMIALVAAGAAAFVGINAGPASAQAPVAVQAAWPVAQPKCAHLAPEGAVFVTRVQPPFGLGYDVWRLTNGQTVNIYC</sequence>
<keyword evidence="3" id="KW-1185">Reference proteome</keyword>
<evidence type="ECO:0000313" key="3">
    <source>
        <dbReference type="Proteomes" id="UP000239415"/>
    </source>
</evidence>
<feature type="chain" id="PRO_5015568765" evidence="1">
    <location>
        <begin position="31"/>
        <end position="84"/>
    </location>
</feature>
<dbReference type="EMBL" id="PVMZ01000003">
    <property type="protein sequence ID" value="PRX23587.1"/>
    <property type="molecule type" value="Genomic_DNA"/>
</dbReference>
<organism evidence="2 3">
    <name type="scientific">Actinoplanes italicus</name>
    <dbReference type="NCBI Taxonomy" id="113567"/>
    <lineage>
        <taxon>Bacteria</taxon>
        <taxon>Bacillati</taxon>
        <taxon>Actinomycetota</taxon>
        <taxon>Actinomycetes</taxon>
        <taxon>Micromonosporales</taxon>
        <taxon>Micromonosporaceae</taxon>
        <taxon>Actinoplanes</taxon>
    </lineage>
</organism>
<dbReference type="Proteomes" id="UP000239415">
    <property type="component" value="Unassembled WGS sequence"/>
</dbReference>
<dbReference type="AlphaFoldDB" id="A0A2T0KJ89"/>
<feature type="signal peptide" evidence="1">
    <location>
        <begin position="1"/>
        <end position="30"/>
    </location>
</feature>
<accession>A0A2T0KJ89</accession>
<name>A0A2T0KJ89_9ACTN</name>
<proteinExistence type="predicted"/>
<comment type="caution">
    <text evidence="2">The sequence shown here is derived from an EMBL/GenBank/DDBJ whole genome shotgun (WGS) entry which is preliminary data.</text>
</comment>
<keyword evidence="1" id="KW-0732">Signal</keyword>
<protein>
    <submittedName>
        <fullName evidence="2">Uncharacterized protein</fullName>
    </submittedName>
</protein>
<gene>
    <name evidence="2" type="ORF">CLV67_103336</name>
</gene>
<evidence type="ECO:0000313" key="2">
    <source>
        <dbReference type="EMBL" id="PRX23587.1"/>
    </source>
</evidence>
<reference evidence="2 3" key="1">
    <citation type="submission" date="2018-03" db="EMBL/GenBank/DDBJ databases">
        <title>Genomic Encyclopedia of Archaeal and Bacterial Type Strains, Phase II (KMG-II): from individual species to whole genera.</title>
        <authorList>
            <person name="Goeker M."/>
        </authorList>
    </citation>
    <scope>NUCLEOTIDE SEQUENCE [LARGE SCALE GENOMIC DNA]</scope>
    <source>
        <strain evidence="2 3">DSM 43146</strain>
    </source>
</reference>
<evidence type="ECO:0000256" key="1">
    <source>
        <dbReference type="SAM" id="SignalP"/>
    </source>
</evidence>